<comment type="function">
    <text evidence="3">Catalyzes the transfer of a formyl group from 5-formyl tetrahydromethanopterin (5-formyl-H(4)MPT) to methanofuran (MFR) to produce formylmethanofuran (formyl-MFR) and tetrahydromethanopterin (H(4)MPT).</text>
</comment>
<comment type="catalytic activity">
    <reaction evidence="3">
        <text>N-formylmethanofuran + 5,6,7,8-tetrahydromethanopterin + H(+) = N(5)-formyl-5,6,7,8-tetrahydromethanopterin + methanofuran</text>
        <dbReference type="Rhea" id="RHEA:18061"/>
        <dbReference type="ChEBI" id="CHEBI:15378"/>
        <dbReference type="ChEBI" id="CHEBI:57727"/>
        <dbReference type="ChEBI" id="CHEBI:58018"/>
        <dbReference type="ChEBI" id="CHEBI:58103"/>
        <dbReference type="ChEBI" id="CHEBI:58151"/>
        <dbReference type="EC" id="2.3.1.101"/>
    </reaction>
</comment>
<gene>
    <name evidence="3" type="primary">ftr</name>
    <name evidence="6" type="ORF">AKJ57_01540</name>
</gene>
<dbReference type="InterPro" id="IPR014053">
    <property type="entry name" value="ForMFR_H4MPT_ForTrfase"/>
</dbReference>
<dbReference type="InterPro" id="IPR023447">
    <property type="entry name" value="ForMFR_H4MPT_ForTrfase_fd-like"/>
</dbReference>
<feature type="domain" description="Formylmethanofuran: tetrahydromethanopterin formyltransferase Ftr N-terminal" evidence="4">
    <location>
        <begin position="1"/>
        <end position="149"/>
    </location>
</feature>
<dbReference type="InterPro" id="IPR002770">
    <property type="entry name" value="ForMFR_H4MPT_ForTrfase_C"/>
</dbReference>
<keyword evidence="3 6" id="KW-0012">Acyltransferase</keyword>
<dbReference type="AlphaFoldDB" id="A0A133UB01"/>
<dbReference type="SUPFAM" id="SSF55112">
    <property type="entry name" value="Formylmethanofuran:tetrahydromethanopterin formyltransferase"/>
    <property type="match status" value="2"/>
</dbReference>
<dbReference type="Gene3D" id="3.30.70.520">
    <property type="match status" value="2"/>
</dbReference>
<comment type="similarity">
    <text evidence="1 3">Belongs to the FTR family.</text>
</comment>
<evidence type="ECO:0000256" key="1">
    <source>
        <dbReference type="ARBA" id="ARBA00006770"/>
    </source>
</evidence>
<comment type="subcellular location">
    <subcellularLocation>
        <location evidence="3">Cytoplasm</location>
    </subcellularLocation>
</comment>
<evidence type="ECO:0000256" key="2">
    <source>
        <dbReference type="ARBA" id="ARBA00022679"/>
    </source>
</evidence>
<dbReference type="InterPro" id="IPR022667">
    <property type="entry name" value="ForMFR_H4MPT_ForTrfase_N"/>
</dbReference>
<keyword evidence="3" id="KW-0554">One-carbon metabolism</keyword>
<protein>
    <recommendedName>
        <fullName evidence="3">Formylmethanofuran--tetrahydromethanopterin formyltransferase</fullName>
        <shortName evidence="3">Ftr</shortName>
        <ecNumber evidence="3">2.3.1.101</ecNumber>
    </recommendedName>
    <alternativeName>
        <fullName evidence="3">H4MPT formyltransferase</fullName>
    </alternativeName>
</protein>
<dbReference type="GO" id="GO:0030270">
    <property type="term" value="F:formylmethanofuran-tetrahydromethanopterin N-formyltransferase activity"/>
    <property type="evidence" value="ECO:0007669"/>
    <property type="project" value="UniProtKB-UniRule"/>
</dbReference>
<dbReference type="Pfam" id="PF01913">
    <property type="entry name" value="FTR"/>
    <property type="match status" value="1"/>
</dbReference>
<evidence type="ECO:0000313" key="6">
    <source>
        <dbReference type="EMBL" id="KXA91355.1"/>
    </source>
</evidence>
<organism evidence="6 7">
    <name type="scientific">candidate division MSBL1 archaeon SCGC-AAA259A05</name>
    <dbReference type="NCBI Taxonomy" id="1698259"/>
    <lineage>
        <taxon>Archaea</taxon>
        <taxon>Methanobacteriati</taxon>
        <taxon>Methanobacteriota</taxon>
        <taxon>candidate division MSBL1</taxon>
    </lineage>
</organism>
<dbReference type="EMBL" id="LHXJ01000011">
    <property type="protein sequence ID" value="KXA91355.1"/>
    <property type="molecule type" value="Genomic_DNA"/>
</dbReference>
<dbReference type="PIRSF" id="PIRSF006414">
    <property type="entry name" value="Ftr_formyl_trnsf"/>
    <property type="match status" value="1"/>
</dbReference>
<sequence length="304" mass="33183">MRINGVEIDDTFAEAFDMVACRILMTAKNEDWALKAAREATGFATSVIQCGVEAGIERQVKPSNTPDERPGVSLLFTAMSKDKLRKQVRTRVGQCIMTSPSSACYNNLEEGSPMGIGKSLRYFGDGYQIPKRVEDNFGKGDRRLWRIPVMEGEFVLEEEFKVKEDAIGGGNFFVMGKDEESVLEASEKAVEAMKELKGTITPFPGGIVRSGSKTESKYSFLHASTNTAYCPTVRSIVESKVPKGVNSVLEIVINGLDEKCIGETTKEGVEAACTVSGIKRISAGNYGGSLGNHFFHLHDLLEVS</sequence>
<comment type="subunit">
    <text evidence="3">Homotetramer.</text>
</comment>
<keyword evidence="3" id="KW-0963">Cytoplasm</keyword>
<dbReference type="HAMAP" id="MF_00579">
    <property type="entry name" value="FTR"/>
    <property type="match status" value="1"/>
</dbReference>
<evidence type="ECO:0000256" key="3">
    <source>
        <dbReference type="HAMAP-Rule" id="MF_00579"/>
    </source>
</evidence>
<comment type="caution">
    <text evidence="6">The sequence shown here is derived from an EMBL/GenBank/DDBJ whole genome shotgun (WGS) entry which is preliminary data.</text>
</comment>
<dbReference type="EC" id="2.3.1.101" evidence="3"/>
<dbReference type="PATRIC" id="fig|1698259.3.peg.94"/>
<name>A0A133UB01_9EURY</name>
<feature type="domain" description="Formylmethanofuran: tetrahydromethanopterin formyltransferase Ftr C-terminal" evidence="5">
    <location>
        <begin position="152"/>
        <end position="300"/>
    </location>
</feature>
<reference evidence="6 7" key="1">
    <citation type="journal article" date="2016" name="Sci. Rep.">
        <title>Metabolic traits of an uncultured archaeal lineage -MSBL1- from brine pools of the Red Sea.</title>
        <authorList>
            <person name="Mwirichia R."/>
            <person name="Alam I."/>
            <person name="Rashid M."/>
            <person name="Vinu M."/>
            <person name="Ba-Alawi W."/>
            <person name="Anthony Kamau A."/>
            <person name="Kamanda Ngugi D."/>
            <person name="Goker M."/>
            <person name="Klenk H.P."/>
            <person name="Bajic V."/>
            <person name="Stingl U."/>
        </authorList>
    </citation>
    <scope>NUCLEOTIDE SEQUENCE [LARGE SCALE GENOMIC DNA]</scope>
    <source>
        <strain evidence="6">SCGC-AAA259A05</strain>
    </source>
</reference>
<keyword evidence="2 3" id="KW-0808">Transferase</keyword>
<evidence type="ECO:0000259" key="4">
    <source>
        <dbReference type="Pfam" id="PF01913"/>
    </source>
</evidence>
<dbReference type="GO" id="GO:0005737">
    <property type="term" value="C:cytoplasm"/>
    <property type="evidence" value="ECO:0007669"/>
    <property type="project" value="UniProtKB-SubCell"/>
</dbReference>
<evidence type="ECO:0000313" key="7">
    <source>
        <dbReference type="Proteomes" id="UP000070163"/>
    </source>
</evidence>
<dbReference type="GO" id="GO:0006730">
    <property type="term" value="P:one-carbon metabolic process"/>
    <property type="evidence" value="ECO:0007669"/>
    <property type="project" value="UniProtKB-UniRule"/>
</dbReference>
<dbReference type="Proteomes" id="UP000070163">
    <property type="component" value="Unassembled WGS sequence"/>
</dbReference>
<accession>A0A133UB01</accession>
<proteinExistence type="inferred from homology"/>
<evidence type="ECO:0000259" key="5">
    <source>
        <dbReference type="Pfam" id="PF02741"/>
    </source>
</evidence>
<keyword evidence="7" id="KW-1185">Reference proteome</keyword>
<dbReference type="NCBIfam" id="TIGR03119">
    <property type="entry name" value="one_C_fhcD"/>
    <property type="match status" value="1"/>
</dbReference>
<dbReference type="Pfam" id="PF02741">
    <property type="entry name" value="FTR_C"/>
    <property type="match status" value="1"/>
</dbReference>
<dbReference type="NCBIfam" id="NF002554">
    <property type="entry name" value="PRK02114.1"/>
    <property type="match status" value="1"/>
</dbReference>